<evidence type="ECO:0000259" key="5">
    <source>
        <dbReference type="Pfam" id="PF12551"/>
    </source>
</evidence>
<protein>
    <submittedName>
        <fullName evidence="6">Alpha/beta fold hydrolase</fullName>
    </submittedName>
</protein>
<name>A0A845MHN7_9PROT</name>
<comment type="caution">
    <text evidence="6">The sequence shown here is derived from an EMBL/GenBank/DDBJ whole genome shotgun (WGS) entry which is preliminary data.</text>
</comment>
<dbReference type="Pfam" id="PF12551">
    <property type="entry name" value="PHBC_N"/>
    <property type="match status" value="1"/>
</dbReference>
<keyword evidence="6" id="KW-0378">Hydrolase</keyword>
<dbReference type="InterPro" id="IPR029058">
    <property type="entry name" value="AB_hydrolase_fold"/>
</dbReference>
<dbReference type="OrthoDB" id="7208816at2"/>
<dbReference type="InterPro" id="IPR022211">
    <property type="entry name" value="PHBC_N"/>
</dbReference>
<keyword evidence="2" id="KW-0012">Acyltransferase</keyword>
<dbReference type="GO" id="GO:0016787">
    <property type="term" value="F:hydrolase activity"/>
    <property type="evidence" value="ECO:0007669"/>
    <property type="project" value="UniProtKB-KW"/>
</dbReference>
<keyword evidence="1" id="KW-0808">Transferase</keyword>
<dbReference type="Proteomes" id="UP000445696">
    <property type="component" value="Unassembled WGS sequence"/>
</dbReference>
<feature type="region of interest" description="Disordered" evidence="3">
    <location>
        <begin position="1"/>
        <end position="27"/>
    </location>
</feature>
<dbReference type="Pfam" id="PF07167">
    <property type="entry name" value="PhaC_N"/>
    <property type="match status" value="1"/>
</dbReference>
<dbReference type="SUPFAM" id="SSF53474">
    <property type="entry name" value="alpha/beta-Hydrolases"/>
    <property type="match status" value="1"/>
</dbReference>
<proteinExistence type="predicted"/>
<reference evidence="6 7" key="1">
    <citation type="journal article" date="2014" name="Int. J. Syst. Evol. Microbiol.">
        <title>Sneathiella chungangensis sp. nov., isolated from a marine sand, and emended description of the genus Sneathiella.</title>
        <authorList>
            <person name="Siamphan C."/>
            <person name="Kim H."/>
            <person name="Lee J.S."/>
            <person name="Kim W."/>
        </authorList>
    </citation>
    <scope>NUCLEOTIDE SEQUENCE [LARGE SCALE GENOMIC DNA]</scope>
    <source>
        <strain evidence="6 7">KCTC 32476</strain>
    </source>
</reference>
<dbReference type="PANTHER" id="PTHR36837:SF5">
    <property type="entry name" value="POLY-3-HYDROXYBUTYRATE SYNTHASE"/>
    <property type="match status" value="1"/>
</dbReference>
<dbReference type="EMBL" id="WTVA01000014">
    <property type="protein sequence ID" value="MZR23152.1"/>
    <property type="molecule type" value="Genomic_DNA"/>
</dbReference>
<feature type="domain" description="Poly-beta-hydroxybutyrate polymerase N-terminal" evidence="4">
    <location>
        <begin position="145"/>
        <end position="314"/>
    </location>
</feature>
<dbReference type="InterPro" id="IPR010941">
    <property type="entry name" value="PhaC_N"/>
</dbReference>
<evidence type="ECO:0000256" key="3">
    <source>
        <dbReference type="SAM" id="MobiDB-lite"/>
    </source>
</evidence>
<keyword evidence="7" id="KW-1185">Reference proteome</keyword>
<dbReference type="AlphaFoldDB" id="A0A845MHN7"/>
<evidence type="ECO:0000256" key="1">
    <source>
        <dbReference type="ARBA" id="ARBA00022679"/>
    </source>
</evidence>
<accession>A0A845MHN7</accession>
<evidence type="ECO:0000256" key="2">
    <source>
        <dbReference type="ARBA" id="ARBA00023315"/>
    </source>
</evidence>
<evidence type="ECO:0000313" key="7">
    <source>
        <dbReference type="Proteomes" id="UP000445696"/>
    </source>
</evidence>
<organism evidence="6 7">
    <name type="scientific">Sneathiella chungangensis</name>
    <dbReference type="NCBI Taxonomy" id="1418234"/>
    <lineage>
        <taxon>Bacteria</taxon>
        <taxon>Pseudomonadati</taxon>
        <taxon>Pseudomonadota</taxon>
        <taxon>Alphaproteobacteria</taxon>
        <taxon>Sneathiellales</taxon>
        <taxon>Sneathiellaceae</taxon>
        <taxon>Sneathiella</taxon>
    </lineage>
</organism>
<dbReference type="InterPro" id="IPR051321">
    <property type="entry name" value="PHA/PHB_synthase"/>
</dbReference>
<feature type="domain" description="Poly-beta-hydroxybutyrate polymerase N-terminal" evidence="5">
    <location>
        <begin position="64"/>
        <end position="104"/>
    </location>
</feature>
<dbReference type="GO" id="GO:0016746">
    <property type="term" value="F:acyltransferase activity"/>
    <property type="evidence" value="ECO:0007669"/>
    <property type="project" value="UniProtKB-KW"/>
</dbReference>
<evidence type="ECO:0000259" key="4">
    <source>
        <dbReference type="Pfam" id="PF07167"/>
    </source>
</evidence>
<dbReference type="GO" id="GO:0042619">
    <property type="term" value="P:poly-hydroxybutyrate biosynthetic process"/>
    <property type="evidence" value="ECO:0007669"/>
    <property type="project" value="InterPro"/>
</dbReference>
<gene>
    <name evidence="6" type="ORF">GQF03_12520</name>
</gene>
<dbReference type="Gene3D" id="3.40.50.1820">
    <property type="entry name" value="alpha/beta hydrolase"/>
    <property type="match status" value="1"/>
</dbReference>
<sequence>MAQKSRSNNKGKSRTGPNGAVPAKLASVELPAAAKKEASGKSVSPHYRTVSPFERDSYFSTSIQEILDRSMHATAARFTGGLSPSALAGAYADWALHLATAPGKQIQLVEKAAKKSIRLMNYAAQCAQNDQCHGTAVPCIEPLPQDSRFKGDAWQTFPYNLLHQTFLMNQQWWHNATTGVRGVTKQHERVVEFATRQILDIFSPSNYFLTNPEVIQKTIDENGQNLVRGYQNFVADFEAAISGRKRTDEQKYEVGRNLAITPGKVVYRNRLIELIQYEPTTDKVRPEPVLIVPAWIMKYYILDLSPENSLVKYLTEQGFTVFMISWKNPDPDDRDLSMDDYRQLGIMTALDVIGNIVPEQKVHGVGYCLGGTLLTIAAAAMSRDHDDRLQTLSLFAAQADFTEAGELMLFINESQITFLEDMMWEQGFLDTKQMAGAFQLLRSSDLIWSRSVHDYLMGDAPVLNDLMTWNADATRMPYRMHSEYLRQLFLNNDLAEGRFMVEGRPVTVSDIRVPIFAVGTEHDHVAPWRSVFKFHMLADTEITFLLTNGGHNAGIVSEPGHPRRHYRVGTHKIDDRYRDPEEWYGEMPEQDGSWWPEFSTWLKAHSGDPVSPPPMGLAEMGYNIVGNAPGIYVFLE</sequence>
<dbReference type="RefSeq" id="WP_161339620.1">
    <property type="nucleotide sequence ID" value="NZ_JBHSDG010000003.1"/>
</dbReference>
<evidence type="ECO:0000313" key="6">
    <source>
        <dbReference type="EMBL" id="MZR23152.1"/>
    </source>
</evidence>
<dbReference type="PANTHER" id="PTHR36837">
    <property type="entry name" value="POLY(3-HYDROXYALKANOATE) POLYMERASE SUBUNIT PHAC"/>
    <property type="match status" value="1"/>
</dbReference>